<dbReference type="Gene3D" id="1.10.510.10">
    <property type="entry name" value="Transferase(Phosphotransferase) domain 1"/>
    <property type="match status" value="1"/>
</dbReference>
<evidence type="ECO:0000313" key="2">
    <source>
        <dbReference type="Proteomes" id="UP000624325"/>
    </source>
</evidence>
<proteinExistence type="predicted"/>
<dbReference type="RefSeq" id="WP_239090984.1">
    <property type="nucleotide sequence ID" value="NZ_BAAALU010000008.1"/>
</dbReference>
<accession>A0ABQ4C8S3</accession>
<dbReference type="EMBL" id="BONC01000043">
    <property type="protein sequence ID" value="GIF59173.1"/>
    <property type="molecule type" value="Genomic_DNA"/>
</dbReference>
<name>A0ABQ4C8S3_9ACTN</name>
<sequence length="328" mass="35364">MRLSRHARASAALARRGDTELAALLHAAPVVAVGVGGGCSLLDVEGVPVFAKRIPITDRELDRPHSTANLFGLPTHCQYGIGGPGFGAWRELAANEIVTEAVLAGVTASFPLLHHWRVLPGRSPVAEEHQAVDAVVALMGGSPAVRERLTALAGATNSLVLFLEYVPRPLGDWLADDPVARATALERQLADITTFLRDHGLLHMDGHFENMRADGEQVFLTDFGLATSPHFDLSAAEREFVARHADHDAGYAAMRLVNWLVGTVCGVRSDGPPVARNAYVRRCATGDIPPDLPPPVTKILARHAPDAARMNAFYWRLFDGDVHTPYPV</sequence>
<gene>
    <name evidence="1" type="ORF">Air01nite_52680</name>
</gene>
<protein>
    <recommendedName>
        <fullName evidence="3">Serine/threonine protein phosphatase</fullName>
    </recommendedName>
</protein>
<comment type="caution">
    <text evidence="1">The sequence shown here is derived from an EMBL/GenBank/DDBJ whole genome shotgun (WGS) entry which is preliminary data.</text>
</comment>
<evidence type="ECO:0008006" key="3">
    <source>
        <dbReference type="Google" id="ProtNLM"/>
    </source>
</evidence>
<reference evidence="1 2" key="1">
    <citation type="submission" date="2021-01" db="EMBL/GenBank/DDBJ databases">
        <title>Whole genome shotgun sequence of Asanoa iriomotensis NBRC 100142.</title>
        <authorList>
            <person name="Komaki H."/>
            <person name="Tamura T."/>
        </authorList>
    </citation>
    <scope>NUCLEOTIDE SEQUENCE [LARGE SCALE GENOMIC DNA]</scope>
    <source>
        <strain evidence="1 2">NBRC 100142</strain>
    </source>
</reference>
<dbReference type="Proteomes" id="UP000624325">
    <property type="component" value="Unassembled WGS sequence"/>
</dbReference>
<evidence type="ECO:0000313" key="1">
    <source>
        <dbReference type="EMBL" id="GIF59173.1"/>
    </source>
</evidence>
<dbReference type="SUPFAM" id="SSF56112">
    <property type="entry name" value="Protein kinase-like (PK-like)"/>
    <property type="match status" value="1"/>
</dbReference>
<keyword evidence="2" id="KW-1185">Reference proteome</keyword>
<dbReference type="InterPro" id="IPR011009">
    <property type="entry name" value="Kinase-like_dom_sf"/>
</dbReference>
<organism evidence="1 2">
    <name type="scientific">Asanoa iriomotensis</name>
    <dbReference type="NCBI Taxonomy" id="234613"/>
    <lineage>
        <taxon>Bacteria</taxon>
        <taxon>Bacillati</taxon>
        <taxon>Actinomycetota</taxon>
        <taxon>Actinomycetes</taxon>
        <taxon>Micromonosporales</taxon>
        <taxon>Micromonosporaceae</taxon>
        <taxon>Asanoa</taxon>
    </lineage>
</organism>